<dbReference type="Proteomes" id="UP000023152">
    <property type="component" value="Unassembled WGS sequence"/>
</dbReference>
<dbReference type="EMBL" id="ASPP01046247">
    <property type="protein sequence ID" value="ETN98616.1"/>
    <property type="molecule type" value="Genomic_DNA"/>
</dbReference>
<organism evidence="1 2">
    <name type="scientific">Reticulomyxa filosa</name>
    <dbReference type="NCBI Taxonomy" id="46433"/>
    <lineage>
        <taxon>Eukaryota</taxon>
        <taxon>Sar</taxon>
        <taxon>Rhizaria</taxon>
        <taxon>Retaria</taxon>
        <taxon>Foraminifera</taxon>
        <taxon>Monothalamids</taxon>
        <taxon>Reticulomyxidae</taxon>
        <taxon>Reticulomyxa</taxon>
    </lineage>
</organism>
<reference evidence="1 2" key="1">
    <citation type="journal article" date="2013" name="Curr. Biol.">
        <title>The Genome of the Foraminiferan Reticulomyxa filosa.</title>
        <authorList>
            <person name="Glockner G."/>
            <person name="Hulsmann N."/>
            <person name="Schleicher M."/>
            <person name="Noegel A.A."/>
            <person name="Eichinger L."/>
            <person name="Gallinger C."/>
            <person name="Pawlowski J."/>
            <person name="Sierra R."/>
            <person name="Euteneuer U."/>
            <person name="Pillet L."/>
            <person name="Moustafa A."/>
            <person name="Platzer M."/>
            <person name="Groth M."/>
            <person name="Szafranski K."/>
            <person name="Schliwa M."/>
        </authorList>
    </citation>
    <scope>NUCLEOTIDE SEQUENCE [LARGE SCALE GENOMIC DNA]</scope>
</reference>
<comment type="caution">
    <text evidence="1">The sequence shown here is derived from an EMBL/GenBank/DDBJ whole genome shotgun (WGS) entry which is preliminary data.</text>
</comment>
<feature type="non-terminal residue" evidence="1">
    <location>
        <position position="1"/>
    </location>
</feature>
<dbReference type="AlphaFoldDB" id="X6LBV0"/>
<proteinExistence type="predicted"/>
<keyword evidence="2" id="KW-1185">Reference proteome</keyword>
<sequence>KIIIKKNKNYVCIKYIYNFFYFKFKKKKNVGRNAPQDLLMFDSSPSTTATGTTTTKTTTTTMKTSHVMGTKHPSVVTGASEFSFMNDMIPSKPTAKPLTTEKKGLPITATVNLLDEPTPTSSKDTILSMYKKQPLLHQMDNKGIVQNN</sequence>
<gene>
    <name evidence="1" type="ORF">RFI_38876</name>
</gene>
<accession>X6LBV0</accession>
<protein>
    <submittedName>
        <fullName evidence="1">Uncharacterized protein</fullName>
    </submittedName>
</protein>
<evidence type="ECO:0000313" key="1">
    <source>
        <dbReference type="EMBL" id="ETN98616.1"/>
    </source>
</evidence>
<name>X6LBV0_RETFI</name>
<evidence type="ECO:0000313" key="2">
    <source>
        <dbReference type="Proteomes" id="UP000023152"/>
    </source>
</evidence>